<evidence type="ECO:0000313" key="3">
    <source>
        <dbReference type="EMBL" id="KAL3876190.1"/>
    </source>
</evidence>
<feature type="region of interest" description="Disordered" evidence="1">
    <location>
        <begin position="1"/>
        <end position="86"/>
    </location>
</feature>
<feature type="non-terminal residue" evidence="3">
    <location>
        <position position="1"/>
    </location>
</feature>
<dbReference type="PROSITE" id="PS51644">
    <property type="entry name" value="HTH_OST"/>
    <property type="match status" value="5"/>
</dbReference>
<dbReference type="InterPro" id="IPR012677">
    <property type="entry name" value="Nucleotide-bd_a/b_plait_sf"/>
</dbReference>
<evidence type="ECO:0000313" key="4">
    <source>
        <dbReference type="Proteomes" id="UP001634394"/>
    </source>
</evidence>
<dbReference type="Pfam" id="PF12872">
    <property type="entry name" value="OST-HTH"/>
    <property type="match status" value="4"/>
</dbReference>
<feature type="domain" description="HTH OST-type" evidence="2">
    <location>
        <begin position="630"/>
        <end position="705"/>
    </location>
</feature>
<feature type="domain" description="HTH OST-type" evidence="2">
    <location>
        <begin position="791"/>
        <end position="866"/>
    </location>
</feature>
<feature type="compositionally biased region" description="Low complexity" evidence="1">
    <location>
        <begin position="1024"/>
        <end position="1036"/>
    </location>
</feature>
<proteinExistence type="predicted"/>
<dbReference type="Pfam" id="PF19687">
    <property type="entry name" value="MARF1_LOTUS"/>
    <property type="match status" value="1"/>
</dbReference>
<dbReference type="SMART" id="SM00360">
    <property type="entry name" value="RRM"/>
    <property type="match status" value="1"/>
</dbReference>
<dbReference type="InterPro" id="IPR035979">
    <property type="entry name" value="RBD_domain_sf"/>
</dbReference>
<dbReference type="InterPro" id="IPR041966">
    <property type="entry name" value="LOTUS-like"/>
</dbReference>
<feature type="domain" description="HTH OST-type" evidence="2">
    <location>
        <begin position="930"/>
        <end position="1004"/>
    </location>
</feature>
<feature type="compositionally biased region" description="Low complexity" evidence="1">
    <location>
        <begin position="1303"/>
        <end position="1319"/>
    </location>
</feature>
<accession>A0ABD3WUK3</accession>
<gene>
    <name evidence="3" type="ORF">ACJMK2_034060</name>
</gene>
<evidence type="ECO:0000256" key="1">
    <source>
        <dbReference type="SAM" id="MobiDB-lite"/>
    </source>
</evidence>
<dbReference type="InterPro" id="IPR025605">
    <property type="entry name" value="OST-HTH/LOTUS_dom"/>
</dbReference>
<feature type="domain" description="HTH OST-type" evidence="2">
    <location>
        <begin position="554"/>
        <end position="629"/>
    </location>
</feature>
<feature type="region of interest" description="Disordered" evidence="1">
    <location>
        <begin position="1019"/>
        <end position="1040"/>
    </location>
</feature>
<feature type="domain" description="HTH OST-type" evidence="2">
    <location>
        <begin position="715"/>
        <end position="789"/>
    </location>
</feature>
<feature type="compositionally biased region" description="Basic and acidic residues" evidence="1">
    <location>
        <begin position="37"/>
        <end position="48"/>
    </location>
</feature>
<dbReference type="InterPro" id="IPR000504">
    <property type="entry name" value="RRM_dom"/>
</dbReference>
<comment type="caution">
    <text evidence="3">The sequence shown here is derived from an EMBL/GenBank/DDBJ whole genome shotgun (WGS) entry which is preliminary data.</text>
</comment>
<feature type="compositionally biased region" description="Low complexity" evidence="1">
    <location>
        <begin position="12"/>
        <end position="34"/>
    </location>
</feature>
<dbReference type="EMBL" id="JBJQND010000005">
    <property type="protein sequence ID" value="KAL3876190.1"/>
    <property type="molecule type" value="Genomic_DNA"/>
</dbReference>
<organism evidence="3 4">
    <name type="scientific">Sinanodonta woodiana</name>
    <name type="common">Chinese pond mussel</name>
    <name type="synonym">Anodonta woodiana</name>
    <dbReference type="NCBI Taxonomy" id="1069815"/>
    <lineage>
        <taxon>Eukaryota</taxon>
        <taxon>Metazoa</taxon>
        <taxon>Spiralia</taxon>
        <taxon>Lophotrochozoa</taxon>
        <taxon>Mollusca</taxon>
        <taxon>Bivalvia</taxon>
        <taxon>Autobranchia</taxon>
        <taxon>Heteroconchia</taxon>
        <taxon>Palaeoheterodonta</taxon>
        <taxon>Unionida</taxon>
        <taxon>Unionoidea</taxon>
        <taxon>Unionidae</taxon>
        <taxon>Unioninae</taxon>
        <taxon>Sinanodonta</taxon>
    </lineage>
</organism>
<protein>
    <recommendedName>
        <fullName evidence="2">HTH OST-type domain-containing protein</fullName>
    </recommendedName>
</protein>
<name>A0ABD3WUK3_SINWO</name>
<dbReference type="Gene3D" id="3.30.420.610">
    <property type="entry name" value="LOTUS domain-like"/>
    <property type="match status" value="4"/>
</dbReference>
<evidence type="ECO:0000259" key="2">
    <source>
        <dbReference type="PROSITE" id="PS51644"/>
    </source>
</evidence>
<dbReference type="SUPFAM" id="SSF54928">
    <property type="entry name" value="RNA-binding domain, RBD"/>
    <property type="match status" value="1"/>
</dbReference>
<sequence length="1358" mass="151328">SKASPQKKLNRKNGGSSSLSSKTNAASTAKTATGRSKLQEHNQSKESQKNCSLPKQGDSPGANSNQSKKNVLPNLPTGAENGEVGPDLQTVSIKLPNEQEQPLADIVKKVSKDKKPTRQILMLHQQMYQESQKPTDTDSNITSNYSHFSNFNAANNQTGYYSMAQASYARTFNDQSKVNTCSGSYDTLNGYNSLQNHKLYSQKSSYETSQMHRSSPNSAMIYGYERQSAAGNEMPIFHPARSLFYTTPMIPSCSRNDFGEMGTPVELFVSNLDYNISPGEWKNILQTTFSPHVKVVSVHVRLQPDNTSLGTVRVATIDDARLAISQFHRKKIGYKRIHVTLKSDDSQKTASSIRAEAVALLQEANGNVLPLFKFIELFDKRYHRSISVAELYKMRDLLEIKEQGGAGRMVFLLQESSTSFMHSDSPDVEEILENAVCLIHCPENSAAYAEALNCSMLPSVFLHLKTFAAQVHSLMLSHNGDMPLMSFPACYRAEVCPLFECESGVPLEHLISCVPGIQIEVSSTGVKKVRWAENKLPTTIEFGRSCATPLLNQQLNQLSREMVDLLRHSPQCRMPVSRFIPTYHHHFGRQCRVADYGYNKLMELFEAIPHVIQILGTGDRKVLMLTHRAQVRRFTTDVLRLLKTINGRQITLSCLPDALTKMTGKLWDVIEYGVCTTEDMLADIPPSTIIATKEGSDIVLSIPKRADQTAEEVERMKQFALEVVDLLKHNPQCRMPFNKFIPAYHHHFGRQCRVADYGVTKLLDLFEAIPWVVEVEEEEGEEKILHLTETELRKVMAEQIAAIIKQKNVNYLPLEDISLNFTLQYGYCLPLKDLNVKSVEELLSKLKHLLKVEIYEGKKYVLLANRTSVPVLARQVLQLLMDESGGSLPFVELCSRYKSSFGVDPDVQKIKEELLDYVQVSGDDESAIISLTPLQVLACDICHLLHTHGWIFLAHFEALYQQTTGVELKPALYGYPNTLALLLALPHLVAVKGHGQRRTVHLSGDLSINLTHSKEHWHCRRPSSDNVSSSNSCSSVTDEDQQQAALQRKLSQLELLSGGIPFSIPQLTETMIGPHSSMELMSFETSNADDRKWIANAEKVVDLSPTSELLHLAAMCLPQSLRTSPQPHQPQELENMATSSFCRDKEDNGSKYDWWTVSPSQMEEVSRSMGYVLKAAVKGSGINNWNYGQTEKLKSGDINMTDNGSDTPSAATKMVDVLHSLSIANQSCTEGVLNIPDIVWNTVHSQCEDHNATDTAGYIKAELVENGLPANEENGLDQALKPAGSIDDLCYESVFQQNQPLHTSSTKSDTSDSLQSSPTKIPIAAEQKKNASPVTSEASNSPRRRSRLAARFGQLFEV</sequence>
<keyword evidence="4" id="KW-1185">Reference proteome</keyword>
<feature type="compositionally biased region" description="Polar residues" evidence="1">
    <location>
        <begin position="1330"/>
        <end position="1341"/>
    </location>
</feature>
<dbReference type="Gene3D" id="3.30.70.330">
    <property type="match status" value="1"/>
</dbReference>
<reference evidence="3 4" key="1">
    <citation type="submission" date="2024-11" db="EMBL/GenBank/DDBJ databases">
        <title>Chromosome-level genome assembly of the freshwater bivalve Anodonta woodiana.</title>
        <authorList>
            <person name="Chen X."/>
        </authorList>
    </citation>
    <scope>NUCLEOTIDE SEQUENCE [LARGE SCALE GENOMIC DNA]</scope>
    <source>
        <strain evidence="3">MN2024</strain>
        <tissue evidence="3">Gills</tissue>
    </source>
</reference>
<dbReference type="Proteomes" id="UP001634394">
    <property type="component" value="Unassembled WGS sequence"/>
</dbReference>
<dbReference type="InterPro" id="IPR045602">
    <property type="entry name" value="MARF1_LOTUS"/>
</dbReference>
<feature type="region of interest" description="Disordered" evidence="1">
    <location>
        <begin position="1300"/>
        <end position="1347"/>
    </location>
</feature>